<keyword evidence="1" id="KW-0560">Oxidoreductase</keyword>
<dbReference type="EMBL" id="JARJLG010000234">
    <property type="protein sequence ID" value="KAJ7724827.1"/>
    <property type="molecule type" value="Genomic_DNA"/>
</dbReference>
<evidence type="ECO:0000256" key="1">
    <source>
        <dbReference type="ARBA" id="ARBA00023002"/>
    </source>
</evidence>
<gene>
    <name evidence="2" type="ORF">DFH07DRAFT_971098</name>
</gene>
<evidence type="ECO:0000313" key="3">
    <source>
        <dbReference type="Proteomes" id="UP001215280"/>
    </source>
</evidence>
<dbReference type="Gene3D" id="3.60.130.10">
    <property type="entry name" value="Clavaminate synthase-like"/>
    <property type="match status" value="1"/>
</dbReference>
<organism evidence="2 3">
    <name type="scientific">Mycena maculata</name>
    <dbReference type="NCBI Taxonomy" id="230809"/>
    <lineage>
        <taxon>Eukaryota</taxon>
        <taxon>Fungi</taxon>
        <taxon>Dikarya</taxon>
        <taxon>Basidiomycota</taxon>
        <taxon>Agaricomycotina</taxon>
        <taxon>Agaricomycetes</taxon>
        <taxon>Agaricomycetidae</taxon>
        <taxon>Agaricales</taxon>
        <taxon>Marasmiineae</taxon>
        <taxon>Mycenaceae</taxon>
        <taxon>Mycena</taxon>
    </lineage>
</organism>
<dbReference type="Proteomes" id="UP001215280">
    <property type="component" value="Unassembled WGS sequence"/>
</dbReference>
<evidence type="ECO:0000313" key="2">
    <source>
        <dbReference type="EMBL" id="KAJ7724827.1"/>
    </source>
</evidence>
<comment type="caution">
    <text evidence="2">The sequence shown here is derived from an EMBL/GenBank/DDBJ whole genome shotgun (WGS) entry which is preliminary data.</text>
</comment>
<proteinExistence type="predicted"/>
<name>A0AAD7HQ33_9AGAR</name>
<sequence>MSALYHHRRCSSAPPHYGTFPIGCRASFASAICVLLCLPHTTICAPGTLIRSLSEHISSCSCLCRASTAPPPRPCRPRKHPANAPPAFQWVWCPAPHQRDNGPLAGTASIASAVCHRVYRIYILLDISPAEGGVTLAADGLRIRCANAHPSVYPHPHILFFSFGIGGVHPRHFTHPTHCQILRCLCHRAHGGASRFVDELQATTFLRTHTLAAFALLAAMPTLHQHRAPPPRCVLRAPLGGALHLVNALHTAKPSPALHAMASLPLPLHPSQPHPSLLLHPHRASHAWALRLGAVAPLPSSTLTSPHASAAFALLAAAPVPFRCVCAVRCALLARARALRTGQHHCTDRLCTPPPCTVDVQVCACRRGGCWALQPPHVRSAFRGKDGSGAGKRCELSRAALLRSRRLPEP</sequence>
<reference evidence="2" key="1">
    <citation type="submission" date="2023-03" db="EMBL/GenBank/DDBJ databases">
        <title>Massive genome expansion in bonnet fungi (Mycena s.s.) driven by repeated elements and novel gene families across ecological guilds.</title>
        <authorList>
            <consortium name="Lawrence Berkeley National Laboratory"/>
            <person name="Harder C.B."/>
            <person name="Miyauchi S."/>
            <person name="Viragh M."/>
            <person name="Kuo A."/>
            <person name="Thoen E."/>
            <person name="Andreopoulos B."/>
            <person name="Lu D."/>
            <person name="Skrede I."/>
            <person name="Drula E."/>
            <person name="Henrissat B."/>
            <person name="Morin E."/>
            <person name="Kohler A."/>
            <person name="Barry K."/>
            <person name="LaButti K."/>
            <person name="Morin E."/>
            <person name="Salamov A."/>
            <person name="Lipzen A."/>
            <person name="Mereny Z."/>
            <person name="Hegedus B."/>
            <person name="Baldrian P."/>
            <person name="Stursova M."/>
            <person name="Weitz H."/>
            <person name="Taylor A."/>
            <person name="Grigoriev I.V."/>
            <person name="Nagy L.G."/>
            <person name="Martin F."/>
            <person name="Kauserud H."/>
        </authorList>
    </citation>
    <scope>NUCLEOTIDE SEQUENCE</scope>
    <source>
        <strain evidence="2">CBHHK188m</strain>
    </source>
</reference>
<dbReference type="InterPro" id="IPR042098">
    <property type="entry name" value="TauD-like_sf"/>
</dbReference>
<protein>
    <submittedName>
        <fullName evidence="2">Uncharacterized protein</fullName>
    </submittedName>
</protein>
<dbReference type="GO" id="GO:0016491">
    <property type="term" value="F:oxidoreductase activity"/>
    <property type="evidence" value="ECO:0007669"/>
    <property type="project" value="UniProtKB-KW"/>
</dbReference>
<dbReference type="SUPFAM" id="SSF51197">
    <property type="entry name" value="Clavaminate synthase-like"/>
    <property type="match status" value="1"/>
</dbReference>
<dbReference type="AlphaFoldDB" id="A0AAD7HQ33"/>
<accession>A0AAD7HQ33</accession>
<keyword evidence="3" id="KW-1185">Reference proteome</keyword>